<keyword evidence="1" id="KW-0175">Coiled coil</keyword>
<reference evidence="3 4" key="1">
    <citation type="submission" date="2023-12" db="EMBL/GenBank/DDBJ databases">
        <title>the genome sequence of Hyalangium sp. s54d21.</title>
        <authorList>
            <person name="Zhang X."/>
        </authorList>
    </citation>
    <scope>NUCLEOTIDE SEQUENCE [LARGE SCALE GENOMIC DNA]</scope>
    <source>
        <strain evidence="4">s54d21</strain>
    </source>
</reference>
<proteinExistence type="predicted"/>
<feature type="transmembrane region" description="Helical" evidence="2">
    <location>
        <begin position="117"/>
        <end position="136"/>
    </location>
</feature>
<keyword evidence="4" id="KW-1185">Reference proteome</keyword>
<organism evidence="3 4">
    <name type="scientific">Hyalangium rubrum</name>
    <dbReference type="NCBI Taxonomy" id="3103134"/>
    <lineage>
        <taxon>Bacteria</taxon>
        <taxon>Pseudomonadati</taxon>
        <taxon>Myxococcota</taxon>
        <taxon>Myxococcia</taxon>
        <taxon>Myxococcales</taxon>
        <taxon>Cystobacterineae</taxon>
        <taxon>Archangiaceae</taxon>
        <taxon>Hyalangium</taxon>
    </lineage>
</organism>
<accession>A0ABU5HGN9</accession>
<evidence type="ECO:0000313" key="3">
    <source>
        <dbReference type="EMBL" id="MDY7232314.1"/>
    </source>
</evidence>
<protein>
    <submittedName>
        <fullName evidence="3">PH domain-containing protein</fullName>
    </submittedName>
</protein>
<sequence length="221" mass="25039">MSTERYVDPSVGQAVEEVRESLRSEQRALEPLPTENAELRAKLERLQTERERLRGELEGLRQGRAGGRVPRLPEALEPPFVVRSPVLLRRQARESLPVLVVLTLLGSLAWSRQGSGLVILLLLLMVFMAIQFFAVWRGGARWRFGETGIEVDDKDVPEGRVRYADVVDAEVHVSRAQRRRGVGTVEVRYRAKNEERTLSLKDVPEPDRLAEWLDSKRPGAA</sequence>
<evidence type="ECO:0000256" key="1">
    <source>
        <dbReference type="SAM" id="Coils"/>
    </source>
</evidence>
<keyword evidence="2" id="KW-0472">Membrane</keyword>
<keyword evidence="2" id="KW-0812">Transmembrane</keyword>
<name>A0ABU5HGN9_9BACT</name>
<dbReference type="EMBL" id="JAXIVS010000019">
    <property type="protein sequence ID" value="MDY7232314.1"/>
    <property type="molecule type" value="Genomic_DNA"/>
</dbReference>
<keyword evidence="2" id="KW-1133">Transmembrane helix</keyword>
<dbReference type="Proteomes" id="UP001291309">
    <property type="component" value="Unassembled WGS sequence"/>
</dbReference>
<dbReference type="RefSeq" id="WP_321551025.1">
    <property type="nucleotide sequence ID" value="NZ_JAXIVS010000019.1"/>
</dbReference>
<comment type="caution">
    <text evidence="3">The sequence shown here is derived from an EMBL/GenBank/DDBJ whole genome shotgun (WGS) entry which is preliminary data.</text>
</comment>
<evidence type="ECO:0000313" key="4">
    <source>
        <dbReference type="Proteomes" id="UP001291309"/>
    </source>
</evidence>
<gene>
    <name evidence="3" type="ORF">SYV04_38350</name>
</gene>
<evidence type="ECO:0000256" key="2">
    <source>
        <dbReference type="SAM" id="Phobius"/>
    </source>
</evidence>
<feature type="coiled-coil region" evidence="1">
    <location>
        <begin position="36"/>
        <end position="63"/>
    </location>
</feature>